<dbReference type="EMBL" id="WDFR01000002">
    <property type="protein sequence ID" value="KAB6030486.1"/>
    <property type="molecule type" value="Genomic_DNA"/>
</dbReference>
<dbReference type="RefSeq" id="WP_117643940.1">
    <property type="nucleotide sequence ID" value="NZ_QSSB01000013.1"/>
</dbReference>
<keyword evidence="2" id="KW-0812">Transmembrane</keyword>
<dbReference type="Proteomes" id="UP000470926">
    <property type="component" value="Unassembled WGS sequence"/>
</dbReference>
<feature type="region of interest" description="Disordered" evidence="1">
    <location>
        <begin position="214"/>
        <end position="248"/>
    </location>
</feature>
<feature type="transmembrane region" description="Helical" evidence="2">
    <location>
        <begin position="85"/>
        <end position="105"/>
    </location>
</feature>
<keyword evidence="2" id="KW-1133">Transmembrane helix</keyword>
<evidence type="ECO:0000313" key="3">
    <source>
        <dbReference type="EMBL" id="KAB6030486.1"/>
    </source>
</evidence>
<name>A0A3E4SA58_BIFAD</name>
<gene>
    <name evidence="3" type="ORF">GA542_06585</name>
</gene>
<reference evidence="3 4" key="1">
    <citation type="journal article" date="2019" name="Nat. Med.">
        <title>A library of human gut bacterial isolates paired with longitudinal multiomics data enables mechanistic microbiome research.</title>
        <authorList>
            <person name="Poyet M."/>
            <person name="Groussin M."/>
            <person name="Gibbons S.M."/>
            <person name="Avila-Pacheco J."/>
            <person name="Jiang X."/>
            <person name="Kearney S.M."/>
            <person name="Perrotta A.R."/>
            <person name="Berdy B."/>
            <person name="Zhao S."/>
            <person name="Lieberman T.D."/>
            <person name="Swanson P.K."/>
            <person name="Smith M."/>
            <person name="Roesemann S."/>
            <person name="Alexander J.E."/>
            <person name="Rich S.A."/>
            <person name="Livny J."/>
            <person name="Vlamakis H."/>
            <person name="Clish C."/>
            <person name="Bullock K."/>
            <person name="Deik A."/>
            <person name="Scott J."/>
            <person name="Pierce K.A."/>
            <person name="Xavier R.J."/>
            <person name="Alm E.J."/>
        </authorList>
    </citation>
    <scope>NUCLEOTIDE SEQUENCE [LARGE SCALE GENOMIC DNA]</scope>
    <source>
        <strain evidence="3 4">BIOML-A26</strain>
    </source>
</reference>
<proteinExistence type="predicted"/>
<feature type="region of interest" description="Disordered" evidence="1">
    <location>
        <begin position="41"/>
        <end position="78"/>
    </location>
</feature>
<feature type="compositionally biased region" description="Basic and acidic residues" evidence="1">
    <location>
        <begin position="216"/>
        <end position="248"/>
    </location>
</feature>
<dbReference type="AlphaFoldDB" id="A0A3E4SA58"/>
<evidence type="ECO:0000256" key="1">
    <source>
        <dbReference type="SAM" id="MobiDB-lite"/>
    </source>
</evidence>
<sequence length="379" mass="40873">MARYDFCPQCGTANANGDFCINCGASLVTSDDVVDRDAPAPTVPIPVVPTPQGYLDENGRPVGVQPSGERGSQGDAPRRGVSKKLIAVAVAIVVVVAAVCGWLVWRDRQHRSQLVDCVSAVGRVKAAERKAEVDYRAAVKLAKTDSKRIADASLLGEMTDVLGSQKPIVAADYVCDAGDGTARLRTVAEQARRDLSSQKAWLKSVNAAAKRVQTSIDKRTASDRAAKDKAAKDKAAKEAERQSQQDGIKTDEYVNTRYAYSIQAPSDFVWFDESDNGDGRQFSSDDDDDIAISVWGSYNADGDTPSSAMQRYLSEHDVSYHALGSGSFVVTWEEDGTVTYIRELVDDNTIRAVQITYPTSSSDRGGKVVEAVAHTLKAL</sequence>
<keyword evidence="2" id="KW-0472">Membrane</keyword>
<comment type="caution">
    <text evidence="3">The sequence shown here is derived from an EMBL/GenBank/DDBJ whole genome shotgun (WGS) entry which is preliminary data.</text>
</comment>
<evidence type="ECO:0000256" key="2">
    <source>
        <dbReference type="SAM" id="Phobius"/>
    </source>
</evidence>
<evidence type="ECO:0000313" key="4">
    <source>
        <dbReference type="Proteomes" id="UP000470926"/>
    </source>
</evidence>
<accession>A0A3E4SA58</accession>
<organism evidence="3 4">
    <name type="scientific">Bifidobacterium adolescentis</name>
    <dbReference type="NCBI Taxonomy" id="1680"/>
    <lineage>
        <taxon>Bacteria</taxon>
        <taxon>Bacillati</taxon>
        <taxon>Actinomycetota</taxon>
        <taxon>Actinomycetes</taxon>
        <taxon>Bifidobacteriales</taxon>
        <taxon>Bifidobacteriaceae</taxon>
        <taxon>Bifidobacterium</taxon>
    </lineage>
</organism>
<protein>
    <submittedName>
        <fullName evidence="3">Zinc ribbon domain-containing protein</fullName>
    </submittedName>
</protein>